<accession>A0ABD2CA41</accession>
<reference evidence="1 2" key="1">
    <citation type="journal article" date="2024" name="Ann. Entomol. Soc. Am.">
        <title>Genomic analyses of the southern and eastern yellowjacket wasps (Hymenoptera: Vespidae) reveal evolutionary signatures of social life.</title>
        <authorList>
            <person name="Catto M.A."/>
            <person name="Caine P.B."/>
            <person name="Orr S.E."/>
            <person name="Hunt B.G."/>
            <person name="Goodisman M.A.D."/>
        </authorList>
    </citation>
    <scope>NUCLEOTIDE SEQUENCE [LARGE SCALE GENOMIC DNA]</scope>
    <source>
        <strain evidence="1">232</strain>
        <tissue evidence="1">Head and thorax</tissue>
    </source>
</reference>
<gene>
    <name evidence="1" type="ORF">V1477_009314</name>
</gene>
<name>A0ABD2CA41_VESMC</name>
<evidence type="ECO:0000313" key="2">
    <source>
        <dbReference type="Proteomes" id="UP001607303"/>
    </source>
</evidence>
<protein>
    <submittedName>
        <fullName evidence="1">Uncharacterized protein</fullName>
    </submittedName>
</protein>
<proteinExistence type="predicted"/>
<organism evidence="1 2">
    <name type="scientific">Vespula maculifrons</name>
    <name type="common">Eastern yellow jacket</name>
    <name type="synonym">Wasp</name>
    <dbReference type="NCBI Taxonomy" id="7453"/>
    <lineage>
        <taxon>Eukaryota</taxon>
        <taxon>Metazoa</taxon>
        <taxon>Ecdysozoa</taxon>
        <taxon>Arthropoda</taxon>
        <taxon>Hexapoda</taxon>
        <taxon>Insecta</taxon>
        <taxon>Pterygota</taxon>
        <taxon>Neoptera</taxon>
        <taxon>Endopterygota</taxon>
        <taxon>Hymenoptera</taxon>
        <taxon>Apocrita</taxon>
        <taxon>Aculeata</taxon>
        <taxon>Vespoidea</taxon>
        <taxon>Vespidae</taxon>
        <taxon>Vespinae</taxon>
        <taxon>Vespula</taxon>
    </lineage>
</organism>
<dbReference type="Proteomes" id="UP001607303">
    <property type="component" value="Unassembled WGS sequence"/>
</dbReference>
<dbReference type="AlphaFoldDB" id="A0ABD2CA41"/>
<evidence type="ECO:0000313" key="1">
    <source>
        <dbReference type="EMBL" id="KAL2741685.1"/>
    </source>
</evidence>
<keyword evidence="2" id="KW-1185">Reference proteome</keyword>
<dbReference type="EMBL" id="JAYRBN010000058">
    <property type="protein sequence ID" value="KAL2741685.1"/>
    <property type="molecule type" value="Genomic_DNA"/>
</dbReference>
<sequence length="114" mass="13283">MGMNGVVEIDTDLEPINVRSSLGNVYGTRYILWKISTLPQGRRDRSVLWISTLRFTQVSDGQQQSLRDLGNRNWNALLKIDTYTKSDDTDKHSYTTEEYRIRINKDAIKDSWIE</sequence>
<comment type="caution">
    <text evidence="1">The sequence shown here is derived from an EMBL/GenBank/DDBJ whole genome shotgun (WGS) entry which is preliminary data.</text>
</comment>